<dbReference type="InterPro" id="IPR006311">
    <property type="entry name" value="TAT_signal"/>
</dbReference>
<protein>
    <submittedName>
        <fullName evidence="2">Metal-dependent hydrolase of the TIM-barrel fold protein</fullName>
    </submittedName>
</protein>
<name>A0ABZ0SI19_9GAMM</name>
<organism evidence="2 3">
    <name type="scientific">Thiorhodovibrio winogradskyi</name>
    <dbReference type="NCBI Taxonomy" id="77007"/>
    <lineage>
        <taxon>Bacteria</taxon>
        <taxon>Pseudomonadati</taxon>
        <taxon>Pseudomonadota</taxon>
        <taxon>Gammaproteobacteria</taxon>
        <taxon>Chromatiales</taxon>
        <taxon>Chromatiaceae</taxon>
        <taxon>Thiorhodovibrio</taxon>
    </lineage>
</organism>
<dbReference type="Proteomes" id="UP001432180">
    <property type="component" value="Chromosome"/>
</dbReference>
<evidence type="ECO:0000313" key="3">
    <source>
        <dbReference type="Proteomes" id="UP001432180"/>
    </source>
</evidence>
<dbReference type="InterPro" id="IPR006680">
    <property type="entry name" value="Amidohydro-rel"/>
</dbReference>
<proteinExistence type="predicted"/>
<gene>
    <name evidence="2" type="ORF">Thiowin_05022</name>
</gene>
<evidence type="ECO:0000259" key="1">
    <source>
        <dbReference type="Pfam" id="PF04909"/>
    </source>
</evidence>
<dbReference type="Pfam" id="PF04909">
    <property type="entry name" value="Amidohydro_2"/>
    <property type="match status" value="1"/>
</dbReference>
<accession>A0ABZ0SI19</accession>
<dbReference type="EMBL" id="CP121472">
    <property type="protein sequence ID" value="WPL19875.1"/>
    <property type="molecule type" value="Genomic_DNA"/>
</dbReference>
<dbReference type="SUPFAM" id="SSF51556">
    <property type="entry name" value="Metallo-dependent hydrolases"/>
    <property type="match status" value="1"/>
</dbReference>
<evidence type="ECO:0000313" key="2">
    <source>
        <dbReference type="EMBL" id="WPL19875.1"/>
    </source>
</evidence>
<feature type="domain" description="Amidohydrolase-related" evidence="1">
    <location>
        <begin position="182"/>
        <end position="313"/>
    </location>
</feature>
<sequence>MDRRSFLKITAAGLLAGGTQRISAPFAALAAPDFGADATIRHSIADSHFHYADFLQKTEGVDALLQSMKAAGVDHIMFSGMPLVKKWDAAEPEEPKYYLDDNARAYWYSATDFVVARRFLELPSQVRSRFHPFICGFNATDKHAVMHVERMLAEYPGLWQGVGEVFGHRDDLTNLTYGETARANHPALDSVYDLAGQKNLPVNLHNNATSRNRLDKPIYVYEVREALARHPKTVIIWAHAGLSRMLDLDQTAYTGLLREMLARHDNLYIDLSWIIYENYVQLSGQEPRIRPEWLTLISDFSDRFMIGSDNIGHFATYNQNILKYYTLLDALKPDTARKVALTNFLSLLTRVGGDAPQGPIPSPS</sequence>
<keyword evidence="2" id="KW-0378">Hydrolase</keyword>
<dbReference type="PROSITE" id="PS51318">
    <property type="entry name" value="TAT"/>
    <property type="match status" value="1"/>
</dbReference>
<dbReference type="GO" id="GO:0016787">
    <property type="term" value="F:hydrolase activity"/>
    <property type="evidence" value="ECO:0007669"/>
    <property type="project" value="UniProtKB-KW"/>
</dbReference>
<dbReference type="Gene3D" id="3.20.20.140">
    <property type="entry name" value="Metal-dependent hydrolases"/>
    <property type="match status" value="1"/>
</dbReference>
<dbReference type="InterPro" id="IPR032466">
    <property type="entry name" value="Metal_Hydrolase"/>
</dbReference>
<reference evidence="2 3" key="1">
    <citation type="journal article" date="2023" name="Microorganisms">
        <title>Thiorhodovibrio frisius and Trv. litoralis spp. nov., Two Novel Members from a Clade of Fastidious Purple Sulfur Bacteria That Exhibit Unique Red-Shifted Light-Harvesting Capabilities.</title>
        <authorList>
            <person name="Methner A."/>
            <person name="Kuzyk S.B."/>
            <person name="Petersen J."/>
            <person name="Bauer S."/>
            <person name="Brinkmann H."/>
            <person name="Sichau K."/>
            <person name="Wanner G."/>
            <person name="Wolf J."/>
            <person name="Neumann-Schaal M."/>
            <person name="Henke P."/>
            <person name="Tank M."/>
            <person name="Sproer C."/>
            <person name="Bunk B."/>
            <person name="Overmann J."/>
        </authorList>
    </citation>
    <scope>NUCLEOTIDE SEQUENCE [LARGE SCALE GENOMIC DNA]</scope>
    <source>
        <strain evidence="2 3">DSM 6702</strain>
    </source>
</reference>
<keyword evidence="3" id="KW-1185">Reference proteome</keyword>
<dbReference type="RefSeq" id="WP_328985627.1">
    <property type="nucleotide sequence ID" value="NZ_CP121472.1"/>
</dbReference>